<dbReference type="PaxDb" id="4113-PGSC0003DMT400092370"/>
<protein>
    <submittedName>
        <fullName evidence="1">Uncharacterized protein</fullName>
    </submittedName>
</protein>
<sequence length="156" mass="18666">MDNNPLNQHFHDEELVDIKKSKESWIFQHLENEVMDDEFEKVDELGFNEICQSLENENHCFKLKGSSAWCLEAIRNMNQAYHELDTKLKSLMKIWDRKFKETSEFLEMESMDHEFEEVDQLAFSQICQSYEYALLDFEKSKERISKDLENEVVTVP</sequence>
<dbReference type="STRING" id="4113.M1DPN8"/>
<reference evidence="1" key="2">
    <citation type="submission" date="2015-06" db="UniProtKB">
        <authorList>
            <consortium name="EnsemblPlants"/>
        </authorList>
    </citation>
    <scope>IDENTIFICATION</scope>
    <source>
        <strain evidence="1">DM1-3 516 R44</strain>
    </source>
</reference>
<dbReference type="Gramene" id="PGSC0003DMT400092370">
    <property type="protein sequence ID" value="PGSC0003DMT400092370"/>
    <property type="gene ID" value="PGSC0003DMG400041941"/>
</dbReference>
<accession>M1DPN8</accession>
<keyword evidence="2" id="KW-1185">Reference proteome</keyword>
<dbReference type="InParanoid" id="M1DPN8"/>
<dbReference type="AlphaFoldDB" id="M1DPN8"/>
<dbReference type="EnsemblPlants" id="PGSC0003DMT400092370">
    <property type="protein sequence ID" value="PGSC0003DMT400092370"/>
    <property type="gene ID" value="PGSC0003DMG400041941"/>
</dbReference>
<proteinExistence type="predicted"/>
<name>M1DPN8_SOLTU</name>
<dbReference type="HOGENOM" id="CLU_1689805_0_0_1"/>
<evidence type="ECO:0000313" key="2">
    <source>
        <dbReference type="Proteomes" id="UP000011115"/>
    </source>
</evidence>
<dbReference type="Proteomes" id="UP000011115">
    <property type="component" value="Unassembled WGS sequence"/>
</dbReference>
<reference evidence="2" key="1">
    <citation type="journal article" date="2011" name="Nature">
        <title>Genome sequence and analysis of the tuber crop potato.</title>
        <authorList>
            <consortium name="The Potato Genome Sequencing Consortium"/>
        </authorList>
    </citation>
    <scope>NUCLEOTIDE SEQUENCE [LARGE SCALE GENOMIC DNA]</scope>
    <source>
        <strain evidence="2">cv. DM1-3 516 R44</strain>
    </source>
</reference>
<organism evidence="1 2">
    <name type="scientific">Solanum tuberosum</name>
    <name type="common">Potato</name>
    <dbReference type="NCBI Taxonomy" id="4113"/>
    <lineage>
        <taxon>Eukaryota</taxon>
        <taxon>Viridiplantae</taxon>
        <taxon>Streptophyta</taxon>
        <taxon>Embryophyta</taxon>
        <taxon>Tracheophyta</taxon>
        <taxon>Spermatophyta</taxon>
        <taxon>Magnoliopsida</taxon>
        <taxon>eudicotyledons</taxon>
        <taxon>Gunneridae</taxon>
        <taxon>Pentapetalae</taxon>
        <taxon>asterids</taxon>
        <taxon>lamiids</taxon>
        <taxon>Solanales</taxon>
        <taxon>Solanaceae</taxon>
        <taxon>Solanoideae</taxon>
        <taxon>Solaneae</taxon>
        <taxon>Solanum</taxon>
    </lineage>
</organism>
<evidence type="ECO:0000313" key="1">
    <source>
        <dbReference type="EnsemblPlants" id="PGSC0003DMT400092370"/>
    </source>
</evidence>